<gene>
    <name evidence="1" type="ORF">DLAC_06471</name>
</gene>
<proteinExistence type="predicted"/>
<dbReference type="OrthoDB" id="6089064at2759"/>
<reference evidence="1 2" key="1">
    <citation type="submission" date="2015-12" db="EMBL/GenBank/DDBJ databases">
        <title>Dictyostelia acquired genes for synthesis and detection of signals that induce cell-type specialization by lateral gene transfer from prokaryotes.</title>
        <authorList>
            <person name="Gloeckner G."/>
            <person name="Schaap P."/>
        </authorList>
    </citation>
    <scope>NUCLEOTIDE SEQUENCE [LARGE SCALE GENOMIC DNA]</scope>
    <source>
        <strain evidence="1 2">TK</strain>
    </source>
</reference>
<dbReference type="Proteomes" id="UP000076078">
    <property type="component" value="Unassembled WGS sequence"/>
</dbReference>
<dbReference type="AlphaFoldDB" id="A0A151ZEU5"/>
<dbReference type="InParanoid" id="A0A151ZEU5"/>
<keyword evidence="2" id="KW-1185">Reference proteome</keyword>
<comment type="caution">
    <text evidence="1">The sequence shown here is derived from an EMBL/GenBank/DDBJ whole genome shotgun (WGS) entry which is preliminary data.</text>
</comment>
<sequence length="251" mass="28533">MIENNNSNNVLECEKNNHIKKITGYCTECCQVICYSCVTKPCNCKSPNTNSSQSHIVIDVDEVVGPIFNRFNAKKETNQIKLNYDHNYEKMTFKSLSPKLVTSNLKKTVTFKPDQNYDINVSFTEQSYDSGIHCLRLKIDKINRDSKWIFLGVTNKLNSVEPIRFGADKNYCTGISSFAESSDDLKPTGNLKRDWVDGDIFSLILNCDEGTLKILKERTGEFELRTNVEKNTTTHFVVELYAPSNAVTILN</sequence>
<organism evidence="1 2">
    <name type="scientific">Tieghemostelium lacteum</name>
    <name type="common">Slime mold</name>
    <name type="synonym">Dictyostelium lacteum</name>
    <dbReference type="NCBI Taxonomy" id="361077"/>
    <lineage>
        <taxon>Eukaryota</taxon>
        <taxon>Amoebozoa</taxon>
        <taxon>Evosea</taxon>
        <taxon>Eumycetozoa</taxon>
        <taxon>Dictyostelia</taxon>
        <taxon>Dictyosteliales</taxon>
        <taxon>Raperosteliaceae</taxon>
        <taxon>Tieghemostelium</taxon>
    </lineage>
</organism>
<dbReference type="Gene3D" id="2.60.120.920">
    <property type="match status" value="1"/>
</dbReference>
<evidence type="ECO:0000313" key="1">
    <source>
        <dbReference type="EMBL" id="KYQ92488.1"/>
    </source>
</evidence>
<dbReference type="InterPro" id="IPR043136">
    <property type="entry name" value="B30.2/SPRY_sf"/>
</dbReference>
<name>A0A151ZEU5_TIELA</name>
<protein>
    <submittedName>
        <fullName evidence="1">Uncharacterized protein</fullName>
    </submittedName>
</protein>
<dbReference type="FunCoup" id="A0A151ZEU5">
    <property type="interactions" value="27"/>
</dbReference>
<dbReference type="EMBL" id="LODT01000029">
    <property type="protein sequence ID" value="KYQ92488.1"/>
    <property type="molecule type" value="Genomic_DNA"/>
</dbReference>
<accession>A0A151ZEU5</accession>
<evidence type="ECO:0000313" key="2">
    <source>
        <dbReference type="Proteomes" id="UP000076078"/>
    </source>
</evidence>